<evidence type="ECO:0000313" key="4">
    <source>
        <dbReference type="EMBL" id="WRQ86008.1"/>
    </source>
</evidence>
<evidence type="ECO:0000259" key="3">
    <source>
        <dbReference type="Pfam" id="PF07940"/>
    </source>
</evidence>
<name>A0ABZ1C2S0_9BACT</name>
<keyword evidence="5" id="KW-1185">Reference proteome</keyword>
<feature type="signal peptide" evidence="2">
    <location>
        <begin position="1"/>
        <end position="28"/>
    </location>
</feature>
<dbReference type="InterPro" id="IPR012480">
    <property type="entry name" value="Hepar_II_III_C"/>
</dbReference>
<feature type="chain" id="PRO_5045152151" evidence="2">
    <location>
        <begin position="29"/>
        <end position="673"/>
    </location>
</feature>
<evidence type="ECO:0000256" key="1">
    <source>
        <dbReference type="ARBA" id="ARBA00004196"/>
    </source>
</evidence>
<evidence type="ECO:0000313" key="5">
    <source>
        <dbReference type="Proteomes" id="UP000738431"/>
    </source>
</evidence>
<dbReference type="Gene3D" id="2.70.98.70">
    <property type="match status" value="1"/>
</dbReference>
<organism evidence="4 5">
    <name type="scientific">Actomonas aquatica</name>
    <dbReference type="NCBI Taxonomy" id="2866162"/>
    <lineage>
        <taxon>Bacteria</taxon>
        <taxon>Pseudomonadati</taxon>
        <taxon>Verrucomicrobiota</taxon>
        <taxon>Opitutia</taxon>
        <taxon>Opitutales</taxon>
        <taxon>Opitutaceae</taxon>
        <taxon>Actomonas</taxon>
    </lineage>
</organism>
<comment type="subcellular location">
    <subcellularLocation>
        <location evidence="1">Cell envelope</location>
    </subcellularLocation>
</comment>
<dbReference type="Gene3D" id="1.50.10.100">
    <property type="entry name" value="Chondroitin AC/alginate lyase"/>
    <property type="match status" value="1"/>
</dbReference>
<reference evidence="4 5" key="2">
    <citation type="submission" date="2023-12" db="EMBL/GenBank/DDBJ databases">
        <title>Description of an unclassified Opitutus bacterium of Verrucomicrobiota.</title>
        <authorList>
            <person name="Zhang D.-F."/>
        </authorList>
    </citation>
    <scope>NUCLEOTIDE SEQUENCE [LARGE SCALE GENOMIC DNA]</scope>
    <source>
        <strain evidence="4 5">WL0086</strain>
    </source>
</reference>
<dbReference type="Pfam" id="PF07940">
    <property type="entry name" value="Hepar_II_III_C"/>
    <property type="match status" value="1"/>
</dbReference>
<evidence type="ECO:0000256" key="2">
    <source>
        <dbReference type="SAM" id="SignalP"/>
    </source>
</evidence>
<dbReference type="SUPFAM" id="SSF48230">
    <property type="entry name" value="Chondroitin AC/alginate lyase"/>
    <property type="match status" value="1"/>
</dbReference>
<protein>
    <submittedName>
        <fullName evidence="4">Heparinase II/III family protein</fullName>
    </submittedName>
</protein>
<reference evidence="4 5" key="1">
    <citation type="submission" date="2021-08" db="EMBL/GenBank/DDBJ databases">
        <authorList>
            <person name="Zhang D."/>
            <person name="Zhang A."/>
            <person name="Wang L."/>
        </authorList>
    </citation>
    <scope>NUCLEOTIDE SEQUENCE [LARGE SCALE GENOMIC DNA]</scope>
    <source>
        <strain evidence="4 5">WL0086</strain>
    </source>
</reference>
<dbReference type="Proteomes" id="UP000738431">
    <property type="component" value="Chromosome"/>
</dbReference>
<accession>A0ABZ1C2S0</accession>
<feature type="domain" description="Heparinase II/III-like C-terminal" evidence="3">
    <location>
        <begin position="427"/>
        <end position="597"/>
    </location>
</feature>
<keyword evidence="2" id="KW-0732">Signal</keyword>
<dbReference type="EMBL" id="CP139781">
    <property type="protein sequence ID" value="WRQ86008.1"/>
    <property type="molecule type" value="Genomic_DNA"/>
</dbReference>
<gene>
    <name evidence="4" type="ORF">K1X11_014435</name>
</gene>
<proteinExistence type="predicted"/>
<dbReference type="InterPro" id="IPR008929">
    <property type="entry name" value="Chondroitin_lyas"/>
</dbReference>
<sequence>MTQIPTRLRRRFARALSLFLLATPFISAAPPLQPRNLLAGPPEAHQLGKDVPGIQAALVAPGDWQPYPVASDRAAWEAIPADLRAGWITAAETEIGKAWSALRATDFLAYKRDGKREPFQIERAERRRRLLKLVIAECMEGQGRFLDSIADGIWATCEETYWGVSAHVFMQRAGNDLPDASEPTVDLFAAETASMLSWVSYLMGPQLDTVSPMLVKRIRYECERRVLEPCFERADFWWMGWDTQGHPINNWNPWIVSNWISTALLLEENPERRARHVEKAQRVMDIFINSYPEDGGCDEGPGYWGRAGASMFDALQWMHSASEGRISIFDEPLVHKMGRYIMSAHVVDDWYVNFADARAKFSPDGALIYNYGQAVDDPELSAFGVWVWQNTDYEPAQEISMGRVLPQLFLARKLNGLQAAAPLLRDVWLPDLQFMVARDAGGTSDGLYLVAKGGHNDESHNHNDVGSFITYLDGEPLLIDAGPEAYNARTFSAERYEIWTMRSGWHNVPLINGAEEAAGRHHAASALSYEANDERAIFGLELAGAYPESAGITSWRREFDLERGEALRISDTYQLTAPSQPSELHYLTHRPVDVSQAGTVRIGAAPGAPAARTAVLNYDASRLRAEVESREVTDTRLRAMWGPEVHLIKLIEREVSATGAHTVEIRPAVAAPR</sequence>
<dbReference type="RefSeq" id="WP_221031520.1">
    <property type="nucleotide sequence ID" value="NZ_CP139781.1"/>
</dbReference>